<protein>
    <submittedName>
        <fullName evidence="1">Uncharacterized protein</fullName>
    </submittedName>
</protein>
<dbReference type="RefSeq" id="WP_005780489.1">
    <property type="nucleotide sequence ID" value="NZ_CP054003.1"/>
</dbReference>
<proteinExistence type="predicted"/>
<name>A0AAP9SYK3_BACFG</name>
<dbReference type="EMBL" id="CP054003">
    <property type="protein sequence ID" value="QKH87014.1"/>
    <property type="molecule type" value="Genomic_DNA"/>
</dbReference>
<sequence>MMTKIEMQAMDAVIGIHREMKKANEPDWEQRRYEIAKEIFLHKVKTSLNSVKDDAESAVEWADLLISELKKEK</sequence>
<dbReference type="AlphaFoldDB" id="A0AAP9SYK3"/>
<dbReference type="Proteomes" id="UP000501467">
    <property type="component" value="Chromosome"/>
</dbReference>
<evidence type="ECO:0000313" key="2">
    <source>
        <dbReference type="Proteomes" id="UP000501467"/>
    </source>
</evidence>
<accession>A0AAP9SYK3</accession>
<gene>
    <name evidence="1" type="ORF">FOC69_22775</name>
</gene>
<organism evidence="1 2">
    <name type="scientific">Bacteroides fragilis</name>
    <dbReference type="NCBI Taxonomy" id="817"/>
    <lineage>
        <taxon>Bacteria</taxon>
        <taxon>Pseudomonadati</taxon>
        <taxon>Bacteroidota</taxon>
        <taxon>Bacteroidia</taxon>
        <taxon>Bacteroidales</taxon>
        <taxon>Bacteroidaceae</taxon>
        <taxon>Bacteroides</taxon>
    </lineage>
</organism>
<evidence type="ECO:0000313" key="1">
    <source>
        <dbReference type="EMBL" id="QKH87014.1"/>
    </source>
</evidence>
<reference evidence="1 2" key="1">
    <citation type="submission" date="2020-05" db="EMBL/GenBank/DDBJ databases">
        <title>FDA dAtabase for Regulatory Grade micrObial Sequences (FDA-ARGOS): Supporting development and validation of Infectious Disease Dx tests.</title>
        <authorList>
            <person name="Bojja K."/>
            <person name="Kessler A."/>
            <person name="Tallon L."/>
            <person name="Sadzewicz L."/>
            <person name="Zhao X."/>
            <person name="Vavikolanu K."/>
            <person name="Mehta A."/>
            <person name="Aluvathingal J."/>
            <person name="Nadendla S."/>
            <person name="Myers T."/>
            <person name="Yan Y."/>
            <person name="Sichtig H."/>
        </authorList>
    </citation>
    <scope>NUCLEOTIDE SEQUENCE [LARGE SCALE GENOMIC DNA]</scope>
    <source>
        <strain evidence="1 2">FDAARGOS_763</strain>
    </source>
</reference>